<gene>
    <name evidence="3" type="ORF">EGC77_01790</name>
    <name evidence="2" type="ORF">EGC80_18150</name>
</gene>
<dbReference type="AlphaFoldDB" id="A0A3N4E8N7"/>
<dbReference type="Proteomes" id="UP000273778">
    <property type="component" value="Chromosome"/>
</dbReference>
<dbReference type="OrthoDB" id="336237at2"/>
<sequence>MQRRQFLKVGVASAAIGLGGASVMWLNQGKDTKLLNLNALLSILNKMSLLPPEQLASLSTGQWNTAQVFSHCAQSVEFSMTGFPQHKSAVFKHTVGTLAFAVFATKGAMSHSLSESIPAAPILDEHVDVNVALNRLIQSLGDFQQYEGELKPHFAYGALTKSEYELAHVLHFYNHQQTFT</sequence>
<evidence type="ECO:0000313" key="5">
    <source>
        <dbReference type="Proteomes" id="UP000278855"/>
    </source>
</evidence>
<accession>A0A3N4E8N7</accession>
<dbReference type="KEGG" id="spsr:EGC80_18150"/>
<dbReference type="InterPro" id="IPR011463">
    <property type="entry name" value="DUF1569"/>
</dbReference>
<reference evidence="2 4" key="1">
    <citation type="submission" date="2018-11" db="EMBL/GenBank/DDBJ databases">
        <title>Shewanella sp. M2.</title>
        <authorList>
            <person name="Hwang Y.J."/>
            <person name="Hwang C.Y."/>
        </authorList>
    </citation>
    <scope>NUCLEOTIDE SEQUENCE [LARGE SCALE GENOMIC DNA]</scope>
    <source>
        <strain evidence="2 4">M2</strain>
    </source>
</reference>
<proteinExistence type="predicted"/>
<evidence type="ECO:0000313" key="3">
    <source>
        <dbReference type="EMBL" id="RPA34443.1"/>
    </source>
</evidence>
<feature type="transmembrane region" description="Helical" evidence="1">
    <location>
        <begin position="6"/>
        <end position="26"/>
    </location>
</feature>
<dbReference type="Proteomes" id="UP000278855">
    <property type="component" value="Unassembled WGS sequence"/>
</dbReference>
<keyword evidence="1" id="KW-1133">Transmembrane helix</keyword>
<evidence type="ECO:0000313" key="4">
    <source>
        <dbReference type="Proteomes" id="UP000273778"/>
    </source>
</evidence>
<organism evidence="3 5">
    <name type="scientific">Shewanella psychromarinicola</name>
    <dbReference type="NCBI Taxonomy" id="2487742"/>
    <lineage>
        <taxon>Bacteria</taxon>
        <taxon>Pseudomonadati</taxon>
        <taxon>Pseudomonadota</taxon>
        <taxon>Gammaproteobacteria</taxon>
        <taxon>Alteromonadales</taxon>
        <taxon>Shewanellaceae</taxon>
        <taxon>Shewanella</taxon>
    </lineage>
</organism>
<keyword evidence="4" id="KW-1185">Reference proteome</keyword>
<dbReference type="EMBL" id="CP034073">
    <property type="protein sequence ID" value="AZG36596.1"/>
    <property type="molecule type" value="Genomic_DNA"/>
</dbReference>
<keyword evidence="1" id="KW-0472">Membrane</keyword>
<dbReference type="Pfam" id="PF07606">
    <property type="entry name" value="DUF1569"/>
    <property type="match status" value="1"/>
</dbReference>
<dbReference type="EMBL" id="RKKB01000001">
    <property type="protein sequence ID" value="RPA34443.1"/>
    <property type="molecule type" value="Genomic_DNA"/>
</dbReference>
<name>A0A3N4E8N7_9GAMM</name>
<evidence type="ECO:0000313" key="2">
    <source>
        <dbReference type="EMBL" id="AZG36596.1"/>
    </source>
</evidence>
<dbReference type="RefSeq" id="WP_124011673.1">
    <property type="nucleotide sequence ID" value="NZ_CP034073.1"/>
</dbReference>
<protein>
    <submittedName>
        <fullName evidence="3">DUF1569 domain-containing protein</fullName>
    </submittedName>
</protein>
<reference evidence="5" key="2">
    <citation type="submission" date="2018-11" db="EMBL/GenBank/DDBJ databases">
        <title>Shewanella sp. R106.</title>
        <authorList>
            <person name="Hwang Y.J."/>
            <person name="Hwang C.Y."/>
        </authorList>
    </citation>
    <scope>NUCLEOTIDE SEQUENCE [LARGE SCALE GENOMIC DNA]</scope>
    <source>
        <strain evidence="5">R106</strain>
    </source>
</reference>
<reference evidence="3" key="3">
    <citation type="submission" date="2018-11" db="EMBL/GenBank/DDBJ databases">
        <authorList>
            <person name="Hwang Y.J."/>
            <person name="Hwang C.Y."/>
        </authorList>
    </citation>
    <scope>NUCLEOTIDE SEQUENCE</scope>
    <source>
        <strain evidence="3">R106</strain>
    </source>
</reference>
<keyword evidence="1" id="KW-0812">Transmembrane</keyword>
<evidence type="ECO:0000256" key="1">
    <source>
        <dbReference type="SAM" id="Phobius"/>
    </source>
</evidence>